<dbReference type="OrthoDB" id="1440844at2"/>
<feature type="region of interest" description="Disordered" evidence="1">
    <location>
        <begin position="1"/>
        <end position="24"/>
    </location>
</feature>
<organism evidence="3 4">
    <name type="scientific">Croceivirga radicis</name>
    <dbReference type="NCBI Taxonomy" id="1929488"/>
    <lineage>
        <taxon>Bacteria</taxon>
        <taxon>Pseudomonadati</taxon>
        <taxon>Bacteroidota</taxon>
        <taxon>Flavobacteriia</taxon>
        <taxon>Flavobacteriales</taxon>
        <taxon>Flavobacteriaceae</taxon>
        <taxon>Croceivirga</taxon>
    </lineage>
</organism>
<evidence type="ECO:0000256" key="2">
    <source>
        <dbReference type="SAM" id="Phobius"/>
    </source>
</evidence>
<keyword evidence="2" id="KW-0472">Membrane</keyword>
<evidence type="ECO:0000256" key="1">
    <source>
        <dbReference type="SAM" id="MobiDB-lite"/>
    </source>
</evidence>
<evidence type="ECO:0000313" key="3">
    <source>
        <dbReference type="EMBL" id="OQD41499.1"/>
    </source>
</evidence>
<dbReference type="RefSeq" id="WP_080319990.1">
    <property type="nucleotide sequence ID" value="NZ_MTBC01000016.1"/>
</dbReference>
<sequence>MAVGLTPNILGGTQPTTTTGGTSGGGLSGVLGMVSSYAGVAKMLGSLVSSETVAKTIGQALKDGFDCWGATWTPTRAETELPDWINTISAQFEQALSVEREDLQESLNQFFKDFWFASKVNTTTLQGWLGWRYDSAKDCTLRGLQALEKGIDSYINDTLVPFVKNLADDINADIQVNMVSHTLYRYHDRTDKPYQKIIPSFTIKLKSNVSEDLKDITQNKTVQMGGLFLGFAAVVALLFTRKNNKNNSIFKLNR</sequence>
<gene>
    <name evidence="3" type="ORF">BUL40_15590</name>
</gene>
<keyword evidence="2" id="KW-0812">Transmembrane</keyword>
<comment type="caution">
    <text evidence="3">The sequence shown here is derived from an EMBL/GenBank/DDBJ whole genome shotgun (WGS) entry which is preliminary data.</text>
</comment>
<proteinExistence type="predicted"/>
<accession>A0A1V6LN28</accession>
<reference evidence="3 4" key="1">
    <citation type="submission" date="2016-12" db="EMBL/GenBank/DDBJ databases">
        <authorList>
            <person name="Song W.-J."/>
            <person name="Kurnit D.M."/>
        </authorList>
    </citation>
    <scope>NUCLEOTIDE SEQUENCE [LARGE SCALE GENOMIC DNA]</scope>
    <source>
        <strain evidence="3 4">HSG9</strain>
    </source>
</reference>
<dbReference type="AlphaFoldDB" id="A0A1V6LN28"/>
<keyword evidence="2" id="KW-1133">Transmembrane helix</keyword>
<dbReference type="Proteomes" id="UP000191680">
    <property type="component" value="Unassembled WGS sequence"/>
</dbReference>
<evidence type="ECO:0000313" key="4">
    <source>
        <dbReference type="Proteomes" id="UP000191680"/>
    </source>
</evidence>
<dbReference type="EMBL" id="MTBC01000016">
    <property type="protein sequence ID" value="OQD41499.1"/>
    <property type="molecule type" value="Genomic_DNA"/>
</dbReference>
<keyword evidence="4" id="KW-1185">Reference proteome</keyword>
<feature type="compositionally biased region" description="Low complexity" evidence="1">
    <location>
        <begin position="10"/>
        <end position="20"/>
    </location>
</feature>
<protein>
    <submittedName>
        <fullName evidence="3">Uncharacterized protein</fullName>
    </submittedName>
</protein>
<name>A0A1V6LN28_9FLAO</name>
<feature type="transmembrane region" description="Helical" evidence="2">
    <location>
        <begin position="222"/>
        <end position="240"/>
    </location>
</feature>